<evidence type="ECO:0000259" key="2">
    <source>
        <dbReference type="Pfam" id="PF11716"/>
    </source>
</evidence>
<dbReference type="NCBIfam" id="TIGR03086">
    <property type="entry name" value="TIGR03086 family metal-binding protein"/>
    <property type="match status" value="1"/>
</dbReference>
<reference evidence="3 4" key="1">
    <citation type="journal article" date="2019" name="Environ. Microbiol.">
        <title>Species interactions and distinct microbial communities in high Arctic permafrost affected cryosols are associated with the CH4 and CO2 gas fluxes.</title>
        <authorList>
            <person name="Altshuler I."/>
            <person name="Hamel J."/>
            <person name="Turney S."/>
            <person name="Magnuson E."/>
            <person name="Levesque R."/>
            <person name="Greer C."/>
            <person name="Whyte L.G."/>
        </authorList>
    </citation>
    <scope>NUCLEOTIDE SEQUENCE [LARGE SCALE GENOMIC DNA]</scope>
    <source>
        <strain evidence="3 4">S9.3A</strain>
    </source>
</reference>
<organism evidence="3 4">
    <name type="scientific">Pedococcus bigeumensis</name>
    <dbReference type="NCBI Taxonomy" id="433644"/>
    <lineage>
        <taxon>Bacteria</taxon>
        <taxon>Bacillati</taxon>
        <taxon>Actinomycetota</taxon>
        <taxon>Actinomycetes</taxon>
        <taxon>Micrococcales</taxon>
        <taxon>Intrasporangiaceae</taxon>
        <taxon>Pedococcus</taxon>
    </lineage>
</organism>
<dbReference type="Gene3D" id="1.20.120.450">
    <property type="entry name" value="dinb family like domain"/>
    <property type="match status" value="1"/>
</dbReference>
<dbReference type="NCBIfam" id="TIGR03083">
    <property type="entry name" value="maleylpyruvate isomerase family mycothiol-dependent enzyme"/>
    <property type="match status" value="1"/>
</dbReference>
<dbReference type="AlphaFoldDB" id="A0A502D1Z1"/>
<dbReference type="InterPro" id="IPR017517">
    <property type="entry name" value="Maleyloyr_isom"/>
</dbReference>
<sequence length="201" mass="21558">MTTTSPVPFDFQLPTAQLLHLASTVEDEQLVDPTPCEGRTISQLLAHVSGLLGAFRAAADKDLGPWTDRNPDDGGWPEAEDGWRDELARRGPALVESWAAPEAWQGMTRAGGQDLPGRVAGLVALDEVMLHGWDLARATGQEYSCDDASAHALLEFVSGFDAAGTPGLFGPAVEIAGDAPPFDRVLARSGREPWWQPRTSD</sequence>
<feature type="domain" description="Mycothiol-dependent maleylpyruvate isomerase metal-binding" evidence="2">
    <location>
        <begin position="15"/>
        <end position="136"/>
    </location>
</feature>
<evidence type="ECO:0000256" key="1">
    <source>
        <dbReference type="SAM" id="MobiDB-lite"/>
    </source>
</evidence>
<dbReference type="RefSeq" id="WP_140738134.1">
    <property type="nucleotide sequence ID" value="NZ_RCZM01000002.1"/>
</dbReference>
<dbReference type="Proteomes" id="UP000317722">
    <property type="component" value="Unassembled WGS sequence"/>
</dbReference>
<dbReference type="OrthoDB" id="5185819at2"/>
<feature type="region of interest" description="Disordered" evidence="1">
    <location>
        <begin position="62"/>
        <end position="81"/>
    </location>
</feature>
<dbReference type="InterPro" id="IPR024344">
    <property type="entry name" value="MDMPI_metal-binding"/>
</dbReference>
<accession>A0A502D1Z1</accession>
<dbReference type="InterPro" id="IPR017520">
    <property type="entry name" value="CHP03086"/>
</dbReference>
<dbReference type="Pfam" id="PF11716">
    <property type="entry name" value="MDMPI_N"/>
    <property type="match status" value="1"/>
</dbReference>
<dbReference type="InterPro" id="IPR034660">
    <property type="entry name" value="DinB/YfiT-like"/>
</dbReference>
<evidence type="ECO:0000313" key="3">
    <source>
        <dbReference type="EMBL" id="TPG18136.1"/>
    </source>
</evidence>
<protein>
    <submittedName>
        <fullName evidence="3">TIGR03086 family protein</fullName>
    </submittedName>
</protein>
<evidence type="ECO:0000313" key="4">
    <source>
        <dbReference type="Proteomes" id="UP000317722"/>
    </source>
</evidence>
<comment type="caution">
    <text evidence="3">The sequence shown here is derived from an EMBL/GenBank/DDBJ whole genome shotgun (WGS) entry which is preliminary data.</text>
</comment>
<proteinExistence type="predicted"/>
<gene>
    <name evidence="3" type="ORF">EAH86_06970</name>
</gene>
<name>A0A502D1Z1_9MICO</name>
<dbReference type="GO" id="GO:0046872">
    <property type="term" value="F:metal ion binding"/>
    <property type="evidence" value="ECO:0007669"/>
    <property type="project" value="InterPro"/>
</dbReference>
<keyword evidence="4" id="KW-1185">Reference proteome</keyword>
<dbReference type="EMBL" id="RCZM01000002">
    <property type="protein sequence ID" value="TPG18136.1"/>
    <property type="molecule type" value="Genomic_DNA"/>
</dbReference>
<dbReference type="SUPFAM" id="SSF109854">
    <property type="entry name" value="DinB/YfiT-like putative metalloenzymes"/>
    <property type="match status" value="1"/>
</dbReference>